<dbReference type="GO" id="GO:0005886">
    <property type="term" value="C:plasma membrane"/>
    <property type="evidence" value="ECO:0007669"/>
    <property type="project" value="TreeGrafter"/>
</dbReference>
<feature type="transmembrane region" description="Helical" evidence="8">
    <location>
        <begin position="78"/>
        <end position="100"/>
    </location>
</feature>
<dbReference type="InterPro" id="IPR050401">
    <property type="entry name" value="Cyclic_nucleotide_synthase"/>
</dbReference>
<evidence type="ECO:0000256" key="2">
    <source>
        <dbReference type="ARBA" id="ARBA00022692"/>
    </source>
</evidence>
<dbReference type="InterPro" id="IPR002073">
    <property type="entry name" value="PDEase_catalytic_dom"/>
</dbReference>
<feature type="region of interest" description="Disordered" evidence="7">
    <location>
        <begin position="753"/>
        <end position="777"/>
    </location>
</feature>
<protein>
    <submittedName>
        <fullName evidence="10">Receptor-type guanylate cyclase gcy</fullName>
    </submittedName>
</protein>
<evidence type="ECO:0000256" key="3">
    <source>
        <dbReference type="ARBA" id="ARBA00022741"/>
    </source>
</evidence>
<dbReference type="Pfam" id="PF00233">
    <property type="entry name" value="PDEase_I"/>
    <property type="match status" value="1"/>
</dbReference>
<dbReference type="Pfam" id="PF00211">
    <property type="entry name" value="Guanylate_cyc"/>
    <property type="match status" value="1"/>
</dbReference>
<comment type="subcellular location">
    <subcellularLocation>
        <location evidence="1">Membrane</location>
    </subcellularLocation>
</comment>
<evidence type="ECO:0000313" key="11">
    <source>
        <dbReference type="Proteomes" id="UP001153069"/>
    </source>
</evidence>
<dbReference type="SUPFAM" id="SSF55073">
    <property type="entry name" value="Nucleotide cyclase"/>
    <property type="match status" value="1"/>
</dbReference>
<evidence type="ECO:0000256" key="1">
    <source>
        <dbReference type="ARBA" id="ARBA00004370"/>
    </source>
</evidence>
<evidence type="ECO:0000256" key="7">
    <source>
        <dbReference type="SAM" id="MobiDB-lite"/>
    </source>
</evidence>
<dbReference type="GO" id="GO:0035556">
    <property type="term" value="P:intracellular signal transduction"/>
    <property type="evidence" value="ECO:0007669"/>
    <property type="project" value="InterPro"/>
</dbReference>
<dbReference type="GO" id="GO:0004114">
    <property type="term" value="F:3',5'-cyclic-nucleotide phosphodiesterase activity"/>
    <property type="evidence" value="ECO:0007669"/>
    <property type="project" value="InterPro"/>
</dbReference>
<dbReference type="EMBL" id="CAICTM010000868">
    <property type="protein sequence ID" value="CAB9517624.1"/>
    <property type="molecule type" value="Genomic_DNA"/>
</dbReference>
<proteinExistence type="predicted"/>
<dbReference type="Gene3D" id="3.30.70.1230">
    <property type="entry name" value="Nucleotide cyclase"/>
    <property type="match status" value="1"/>
</dbReference>
<dbReference type="CDD" id="cd07302">
    <property type="entry name" value="CHD"/>
    <property type="match status" value="1"/>
</dbReference>
<dbReference type="Gene3D" id="1.10.1300.10">
    <property type="entry name" value="3'5'-cyclic nucleotide phosphodiesterase, catalytic domain"/>
    <property type="match status" value="1"/>
</dbReference>
<keyword evidence="4 8" id="KW-1133">Transmembrane helix</keyword>
<dbReference type="InterPro" id="IPR036971">
    <property type="entry name" value="PDEase_catalytic_dom_sf"/>
</dbReference>
<keyword evidence="2 8" id="KW-0812">Transmembrane</keyword>
<name>A0A9N8EFI3_9STRA</name>
<comment type="caution">
    <text evidence="10">The sequence shown here is derived from an EMBL/GenBank/DDBJ whole genome shotgun (WGS) entry which is preliminary data.</text>
</comment>
<dbReference type="GO" id="GO:0004016">
    <property type="term" value="F:adenylate cyclase activity"/>
    <property type="evidence" value="ECO:0007669"/>
    <property type="project" value="TreeGrafter"/>
</dbReference>
<dbReference type="GO" id="GO:0007168">
    <property type="term" value="P:receptor guanylyl cyclase signaling pathway"/>
    <property type="evidence" value="ECO:0007669"/>
    <property type="project" value="TreeGrafter"/>
</dbReference>
<dbReference type="OrthoDB" id="432756at2759"/>
<feature type="region of interest" description="Disordered" evidence="7">
    <location>
        <begin position="38"/>
        <end position="58"/>
    </location>
</feature>
<keyword evidence="5 8" id="KW-0472">Membrane</keyword>
<dbReference type="InterPro" id="IPR003607">
    <property type="entry name" value="HD/PDEase_dom"/>
</dbReference>
<evidence type="ECO:0000256" key="4">
    <source>
        <dbReference type="ARBA" id="ARBA00022989"/>
    </source>
</evidence>
<evidence type="ECO:0000259" key="9">
    <source>
        <dbReference type="PROSITE" id="PS50125"/>
    </source>
</evidence>
<dbReference type="SMART" id="SM00044">
    <property type="entry name" value="CYCc"/>
    <property type="match status" value="1"/>
</dbReference>
<dbReference type="SMART" id="SM00471">
    <property type="entry name" value="HDc"/>
    <property type="match status" value="1"/>
</dbReference>
<dbReference type="PANTHER" id="PTHR11920:SF335">
    <property type="entry name" value="GUANYLATE CYCLASE"/>
    <property type="match status" value="1"/>
</dbReference>
<dbReference type="GO" id="GO:0004383">
    <property type="term" value="F:guanylate cyclase activity"/>
    <property type="evidence" value="ECO:0007669"/>
    <property type="project" value="TreeGrafter"/>
</dbReference>
<reference evidence="10" key="1">
    <citation type="submission" date="2020-06" db="EMBL/GenBank/DDBJ databases">
        <authorList>
            <consortium name="Plant Systems Biology data submission"/>
        </authorList>
    </citation>
    <scope>NUCLEOTIDE SEQUENCE</scope>
    <source>
        <strain evidence="10">D6</strain>
    </source>
</reference>
<gene>
    <name evidence="10" type="ORF">SEMRO_869_G213470.1</name>
</gene>
<dbReference type="AlphaFoldDB" id="A0A9N8EFI3"/>
<feature type="domain" description="Guanylate cyclase" evidence="9">
    <location>
        <begin position="567"/>
        <end position="701"/>
    </location>
</feature>
<keyword evidence="3" id="KW-0547">Nucleotide-binding</keyword>
<dbReference type="GO" id="GO:0001653">
    <property type="term" value="F:peptide receptor activity"/>
    <property type="evidence" value="ECO:0007669"/>
    <property type="project" value="TreeGrafter"/>
</dbReference>
<dbReference type="GO" id="GO:0000166">
    <property type="term" value="F:nucleotide binding"/>
    <property type="evidence" value="ECO:0007669"/>
    <property type="project" value="UniProtKB-KW"/>
</dbReference>
<keyword evidence="11" id="KW-1185">Reference proteome</keyword>
<dbReference type="PANTHER" id="PTHR11920">
    <property type="entry name" value="GUANYLYL CYCLASE"/>
    <property type="match status" value="1"/>
</dbReference>
<dbReference type="SUPFAM" id="SSF109604">
    <property type="entry name" value="HD-domain/PDEase-like"/>
    <property type="match status" value="1"/>
</dbReference>
<evidence type="ECO:0000256" key="6">
    <source>
        <dbReference type="ARBA" id="ARBA00023239"/>
    </source>
</evidence>
<dbReference type="Proteomes" id="UP001153069">
    <property type="component" value="Unassembled WGS sequence"/>
</dbReference>
<keyword evidence="6" id="KW-0456">Lyase</keyword>
<dbReference type="InterPro" id="IPR001054">
    <property type="entry name" value="A/G_cyclase"/>
</dbReference>
<accession>A0A9N8EFI3</accession>
<feature type="transmembrane region" description="Helical" evidence="8">
    <location>
        <begin position="464"/>
        <end position="484"/>
    </location>
</feature>
<dbReference type="InterPro" id="IPR029787">
    <property type="entry name" value="Nucleotide_cyclase"/>
</dbReference>
<organism evidence="10 11">
    <name type="scientific">Seminavis robusta</name>
    <dbReference type="NCBI Taxonomy" id="568900"/>
    <lineage>
        <taxon>Eukaryota</taxon>
        <taxon>Sar</taxon>
        <taxon>Stramenopiles</taxon>
        <taxon>Ochrophyta</taxon>
        <taxon>Bacillariophyta</taxon>
        <taxon>Bacillariophyceae</taxon>
        <taxon>Bacillariophycidae</taxon>
        <taxon>Naviculales</taxon>
        <taxon>Naviculaceae</taxon>
        <taxon>Seminavis</taxon>
    </lineage>
</organism>
<dbReference type="PROSITE" id="PS50125">
    <property type="entry name" value="GUANYLATE_CYCLASE_2"/>
    <property type="match status" value="1"/>
</dbReference>
<sequence>MTKFITAVDDYSVRGRVVSDDDGEVEVSNTRDVKYLEDEVETGSCTSEHPDAADETQEEDQKLNLVKKETVAVFRLRLLVFLVLLLAAVTVSIIIFLVTATAESDEYHSQYDSAAKKVLETFIDIVNTKLGAVSAMGVAIIAHGVDHEKSWPFVTLSSFQQRASTARKQSGALYVHINPMVEDIEKGAWEEFVVSEDADWVQQGLDYQKDVGLLGFEPEMDGYENLHLFNGSDTWPIWRRDYMRRVVPEDAGTGPFMPTWQTSPVFHEGRDVNENLLQSSSRQGLNDSFYSESVVIGQFITSEPGDVHSSNPLTAWLSLMLSAAQNEPVEYAGDPFSQIFFPIFDSFRDNRKSVAVMGAWIHWMSYFQYLLPASLDGIYVVLHDSCSHSFTYEINGEAVRPVGRGDLHDTRFNKMKRSASFDAVQNIGDGTKHGLPLNKELCMISIDVYPSNVFYKTYNTPAPIIMTVAVSMIFMFTACMFVFYNRLVEWRQALVMHKAAQTNRIVSGLFPENVRERLMKQTPGMTVMREGCLDMSQSRRLSGFLGGVEELEMAEAPPIADLFPHCTVLFADIAGFTAWSSTRDPEKVFILLQTVYQSFDKIAKRRKVFKVETIGDSYLAVCGLPEPQPQHALIMCRFAWDCMQRMEIVTRELECTLGPDTGDLSMRFGLHSGPVTAGVLRGDRARFQLFGDTVNTASRMESNGQRRMIQISQETATLVMKAGKDHWLTPRKDKIMAKGKGMLQTYYVDPTKKRGNSLDSGDTSKMDHIGQTDSFPDIEPVPQSVNYRLINWMVDLLVEDVKKIVNVRRKCGMKEKNSRSVSYFPPKGQTGIQEVLTVIEMPKFESKKAAVSAAGDYSKVAPSPEVLSGLNEYVTTISRLYRDQNPFHNFEHACHVTMSAKKLLKRIVTPELPSDTKLHKKNKTLALLHDYTHGMNSDPLLGLAITFSALIHDVDHRGVSNAQLASEDMALGQKYSNQSVAEQNSLDIAWEVLMEDRFDALRRHLFATEAELLRFRQLIVNVVLATDIFDKELNDLRRNRWERAFCSGNERSSTNSLSSTSGRNQNDAESDLRATIVIEHIIQASDVSHTMQHWHVYQKWNKNLFMEMSRAYREGRMSKDPSGFWYKGEIGFFDNYVIPLTKKLKECGVFGVSSDEYLNYALQNRQEWEHRGEEIVSNWTEELSKTEDEMTDDSITFA</sequence>
<evidence type="ECO:0000256" key="8">
    <source>
        <dbReference type="SAM" id="Phobius"/>
    </source>
</evidence>
<keyword evidence="10" id="KW-0675">Receptor</keyword>
<evidence type="ECO:0000313" key="10">
    <source>
        <dbReference type="EMBL" id="CAB9517624.1"/>
    </source>
</evidence>
<evidence type="ECO:0000256" key="5">
    <source>
        <dbReference type="ARBA" id="ARBA00023136"/>
    </source>
</evidence>